<dbReference type="SUPFAM" id="SSF51735">
    <property type="entry name" value="NAD(P)-binding Rossmann-fold domains"/>
    <property type="match status" value="1"/>
</dbReference>
<reference evidence="4 5" key="1">
    <citation type="submission" date="2019-06" db="EMBL/GenBank/DDBJ databases">
        <title>Sequencing the genomes of 1000 actinobacteria strains.</title>
        <authorList>
            <person name="Klenk H.-P."/>
        </authorList>
    </citation>
    <scope>NUCLEOTIDE SEQUENCE [LARGE SCALE GENOMIC DNA]</scope>
    <source>
        <strain evidence="4 5">DSM 44826</strain>
    </source>
</reference>
<evidence type="ECO:0000313" key="5">
    <source>
        <dbReference type="Proteomes" id="UP000317940"/>
    </source>
</evidence>
<dbReference type="PANTHER" id="PTHR42760">
    <property type="entry name" value="SHORT-CHAIN DEHYDROGENASES/REDUCTASES FAMILY MEMBER"/>
    <property type="match status" value="1"/>
</dbReference>
<dbReference type="SMART" id="SM00822">
    <property type="entry name" value="PKS_KR"/>
    <property type="match status" value="1"/>
</dbReference>
<dbReference type="EMBL" id="VIWT01000001">
    <property type="protein sequence ID" value="TWF97070.1"/>
    <property type="molecule type" value="Genomic_DNA"/>
</dbReference>
<dbReference type="Pfam" id="PF13561">
    <property type="entry name" value="adh_short_C2"/>
    <property type="match status" value="1"/>
</dbReference>
<evidence type="ECO:0000313" key="4">
    <source>
        <dbReference type="EMBL" id="TWF97070.1"/>
    </source>
</evidence>
<keyword evidence="2" id="KW-0560">Oxidoreductase</keyword>
<dbReference type="RefSeq" id="WP_145903343.1">
    <property type="nucleotide sequence ID" value="NZ_BAAAMZ010000043.1"/>
</dbReference>
<dbReference type="GO" id="GO:0016616">
    <property type="term" value="F:oxidoreductase activity, acting on the CH-OH group of donors, NAD or NADP as acceptor"/>
    <property type="evidence" value="ECO:0007669"/>
    <property type="project" value="UniProtKB-ARBA"/>
</dbReference>
<dbReference type="CDD" id="cd05233">
    <property type="entry name" value="SDR_c"/>
    <property type="match status" value="1"/>
</dbReference>
<dbReference type="PRINTS" id="PR00080">
    <property type="entry name" value="SDRFAMILY"/>
</dbReference>
<comment type="similarity">
    <text evidence="1">Belongs to the short-chain dehydrogenases/reductases (SDR) family.</text>
</comment>
<dbReference type="AlphaFoldDB" id="A0A561UCI6"/>
<dbReference type="PROSITE" id="PS00061">
    <property type="entry name" value="ADH_SHORT"/>
    <property type="match status" value="1"/>
</dbReference>
<feature type="domain" description="Ketoreductase" evidence="3">
    <location>
        <begin position="3"/>
        <end position="184"/>
    </location>
</feature>
<sequence>MTARVLVVGGYGAIGRAVCATLAADGADVAVAGRSAERAEELAKELAGHGHRTMGLRLDVADREDAERAVGAVVDAWGGIDVLINGASVLVTVPAEEFGPQEWAQTLATNLSGAFWISQAAGRAMIAAGNGGRIVHLSSVRGALGARRGFTAYGASKAGVNLLVRQLAAEWGRHGITVNAVSPGFVRTDFVAEASRDDQFLRTVTARTPLGRTAEVQEVADAVCYLASERAAFVTGQVLYVDGGVSSSQ</sequence>
<comment type="caution">
    <text evidence="4">The sequence shown here is derived from an EMBL/GenBank/DDBJ whole genome shotgun (WGS) entry which is preliminary data.</text>
</comment>
<evidence type="ECO:0000259" key="3">
    <source>
        <dbReference type="SMART" id="SM00822"/>
    </source>
</evidence>
<protein>
    <submittedName>
        <fullName evidence="4">Gluconate 5-dehydrogenase</fullName>
    </submittedName>
</protein>
<evidence type="ECO:0000256" key="1">
    <source>
        <dbReference type="ARBA" id="ARBA00006484"/>
    </source>
</evidence>
<dbReference type="GO" id="GO:0006633">
    <property type="term" value="P:fatty acid biosynthetic process"/>
    <property type="evidence" value="ECO:0007669"/>
    <property type="project" value="TreeGrafter"/>
</dbReference>
<dbReference type="Gene3D" id="3.40.50.720">
    <property type="entry name" value="NAD(P)-binding Rossmann-like Domain"/>
    <property type="match status" value="1"/>
</dbReference>
<organism evidence="4 5">
    <name type="scientific">Kitasatospora viridis</name>
    <dbReference type="NCBI Taxonomy" id="281105"/>
    <lineage>
        <taxon>Bacteria</taxon>
        <taxon>Bacillati</taxon>
        <taxon>Actinomycetota</taxon>
        <taxon>Actinomycetes</taxon>
        <taxon>Kitasatosporales</taxon>
        <taxon>Streptomycetaceae</taxon>
        <taxon>Kitasatospora</taxon>
    </lineage>
</organism>
<dbReference type="Proteomes" id="UP000317940">
    <property type="component" value="Unassembled WGS sequence"/>
</dbReference>
<proteinExistence type="inferred from homology"/>
<dbReference type="InterPro" id="IPR057326">
    <property type="entry name" value="KR_dom"/>
</dbReference>
<dbReference type="OrthoDB" id="286404at2"/>
<dbReference type="GO" id="GO:0048038">
    <property type="term" value="F:quinone binding"/>
    <property type="evidence" value="ECO:0007669"/>
    <property type="project" value="TreeGrafter"/>
</dbReference>
<dbReference type="FunFam" id="3.40.50.720:FF:000084">
    <property type="entry name" value="Short-chain dehydrogenase reductase"/>
    <property type="match status" value="1"/>
</dbReference>
<dbReference type="InterPro" id="IPR020904">
    <property type="entry name" value="Sc_DH/Rdtase_CS"/>
</dbReference>
<accession>A0A561UCI6</accession>
<dbReference type="InterPro" id="IPR002347">
    <property type="entry name" value="SDR_fam"/>
</dbReference>
<name>A0A561UCI6_9ACTN</name>
<dbReference type="InterPro" id="IPR036291">
    <property type="entry name" value="NAD(P)-bd_dom_sf"/>
</dbReference>
<dbReference type="PRINTS" id="PR00081">
    <property type="entry name" value="GDHRDH"/>
</dbReference>
<keyword evidence="5" id="KW-1185">Reference proteome</keyword>
<dbReference type="PANTHER" id="PTHR42760:SF133">
    <property type="entry name" value="3-OXOACYL-[ACYL-CARRIER-PROTEIN] REDUCTASE"/>
    <property type="match status" value="1"/>
</dbReference>
<gene>
    <name evidence="4" type="ORF">FHX73_11845</name>
</gene>
<evidence type="ECO:0000256" key="2">
    <source>
        <dbReference type="ARBA" id="ARBA00023002"/>
    </source>
</evidence>